<keyword evidence="2" id="KW-1133">Transmembrane helix</keyword>
<keyword evidence="2" id="KW-0812">Transmembrane</keyword>
<keyword evidence="4" id="KW-1185">Reference proteome</keyword>
<accession>A0A1H4NPP0</accession>
<dbReference type="AlphaFoldDB" id="A0A1H4NPP0"/>
<feature type="transmembrane region" description="Helical" evidence="2">
    <location>
        <begin position="48"/>
        <end position="72"/>
    </location>
</feature>
<name>A0A1H4NPP0_9MICO</name>
<organism evidence="3 4">
    <name type="scientific">Paramicrobacterium humi</name>
    <dbReference type="NCBI Taxonomy" id="640635"/>
    <lineage>
        <taxon>Bacteria</taxon>
        <taxon>Bacillati</taxon>
        <taxon>Actinomycetota</taxon>
        <taxon>Actinomycetes</taxon>
        <taxon>Micrococcales</taxon>
        <taxon>Microbacteriaceae</taxon>
        <taxon>Paramicrobacterium</taxon>
    </lineage>
</organism>
<gene>
    <name evidence="3" type="ORF">SAMN04489806_2258</name>
</gene>
<feature type="region of interest" description="Disordered" evidence="1">
    <location>
        <begin position="1"/>
        <end position="43"/>
    </location>
</feature>
<dbReference type="OrthoDB" id="9812706at2"/>
<evidence type="ECO:0000256" key="2">
    <source>
        <dbReference type="SAM" id="Phobius"/>
    </source>
</evidence>
<reference evidence="3 4" key="1">
    <citation type="submission" date="2016-10" db="EMBL/GenBank/DDBJ databases">
        <authorList>
            <person name="de Groot N.N."/>
        </authorList>
    </citation>
    <scope>NUCLEOTIDE SEQUENCE [LARGE SCALE GENOMIC DNA]</scope>
    <source>
        <strain evidence="3 4">DSM 21799</strain>
    </source>
</reference>
<dbReference type="STRING" id="640635.SAMN04489806_2258"/>
<keyword evidence="2" id="KW-0472">Membrane</keyword>
<evidence type="ECO:0000313" key="3">
    <source>
        <dbReference type="EMBL" id="SEB96915.1"/>
    </source>
</evidence>
<protein>
    <submittedName>
        <fullName evidence="3">Anti-sigma-K factor rskA</fullName>
    </submittedName>
</protein>
<proteinExistence type="predicted"/>
<dbReference type="EMBL" id="FNRY01000001">
    <property type="protein sequence ID" value="SEB96915.1"/>
    <property type="molecule type" value="Genomic_DNA"/>
</dbReference>
<feature type="compositionally biased region" description="Polar residues" evidence="1">
    <location>
        <begin position="1"/>
        <end position="18"/>
    </location>
</feature>
<sequence>MSNENQMSATAAAPTTKSGRAAPARSDDADWKQHKAERKAAKRGGKKWYAQPLAATLAAAAVAVSIVLASWFTGLIENGNQLPQALKLAQVNAQSDVLRSQVVLADGEDTATLVWSRKIDSAVLLVEGLPAIGSGDYRVWYAVGDEMVAAGTLHVDHSGSETWAVLEGDISAAGAVIVTADDADAAAPSAVPLVEISL</sequence>
<evidence type="ECO:0000256" key="1">
    <source>
        <dbReference type="SAM" id="MobiDB-lite"/>
    </source>
</evidence>
<feature type="compositionally biased region" description="Basic and acidic residues" evidence="1">
    <location>
        <begin position="25"/>
        <end position="34"/>
    </location>
</feature>
<evidence type="ECO:0000313" key="4">
    <source>
        <dbReference type="Proteomes" id="UP000199183"/>
    </source>
</evidence>
<dbReference type="RefSeq" id="WP_091184117.1">
    <property type="nucleotide sequence ID" value="NZ_FNRY01000001.1"/>
</dbReference>
<dbReference type="Proteomes" id="UP000199183">
    <property type="component" value="Unassembled WGS sequence"/>
</dbReference>